<evidence type="ECO:0000313" key="1">
    <source>
        <dbReference type="EMBL" id="MDG0865223.1"/>
    </source>
</evidence>
<organism evidence="1 2">
    <name type="scientific">Pelomonas aquatica</name>
    <dbReference type="NCBI Taxonomy" id="431058"/>
    <lineage>
        <taxon>Bacteria</taxon>
        <taxon>Pseudomonadati</taxon>
        <taxon>Pseudomonadota</taxon>
        <taxon>Betaproteobacteria</taxon>
        <taxon>Burkholderiales</taxon>
        <taxon>Sphaerotilaceae</taxon>
        <taxon>Roseateles</taxon>
    </lineage>
</organism>
<protein>
    <recommendedName>
        <fullName evidence="3">Periplasmic heavy metal sensor</fullName>
    </recommendedName>
</protein>
<comment type="caution">
    <text evidence="1">The sequence shown here is derived from an EMBL/GenBank/DDBJ whole genome shotgun (WGS) entry which is preliminary data.</text>
</comment>
<evidence type="ECO:0000313" key="2">
    <source>
        <dbReference type="Proteomes" id="UP001152766"/>
    </source>
</evidence>
<name>A0A9X4LRJ7_9BURK</name>
<reference evidence="1" key="1">
    <citation type="submission" date="2019-02" db="EMBL/GenBank/DDBJ databases">
        <title>Draft genome of the type strain Pelomonas aquatica CCUG 52575T.</title>
        <authorList>
            <person name="Gomila M."/>
            <person name="Lalucat J."/>
        </authorList>
    </citation>
    <scope>NUCLEOTIDE SEQUENCE</scope>
    <source>
        <strain evidence="1">CCUG 52575</strain>
    </source>
</reference>
<accession>A0A9X4LRJ7</accession>
<gene>
    <name evidence="1" type="ORF">EXJ73_22435</name>
</gene>
<evidence type="ECO:0008006" key="3">
    <source>
        <dbReference type="Google" id="ProtNLM"/>
    </source>
</evidence>
<keyword evidence="2" id="KW-1185">Reference proteome</keyword>
<sequence>MNFFRRWHGHHEFHHHHAGHGHRGPHFGRHADADGFVDHLVARVGNKLDLDTEQQRLLGNWLNQLQQQRDALKGLARGSELAGLIAGEQFPRESARQLLDAKLDALRAAGPGVINAFAEFFDALDGEQRQALRFMMRRFGQSRRHGDPA</sequence>
<dbReference type="Gene3D" id="1.20.120.1490">
    <property type="match status" value="1"/>
</dbReference>
<proteinExistence type="predicted"/>
<dbReference type="Proteomes" id="UP001152766">
    <property type="component" value="Unassembled WGS sequence"/>
</dbReference>
<dbReference type="EMBL" id="SGUG01000058">
    <property type="protein sequence ID" value="MDG0865223.1"/>
    <property type="molecule type" value="Genomic_DNA"/>
</dbReference>
<dbReference type="RefSeq" id="WP_268150718.1">
    <property type="nucleotide sequence ID" value="NZ_JAPPUW010000009.1"/>
</dbReference>
<dbReference type="AlphaFoldDB" id="A0A9X4LRJ7"/>